<comment type="caution">
    <text evidence="2">The sequence shown here is derived from an EMBL/GenBank/DDBJ whole genome shotgun (WGS) entry which is preliminary data.</text>
</comment>
<sequence>MPAIAGIQKAPKCSITTTGIEVVMPHLGAFWMPAIASVELCHTLRNHLTRKLPKQELDNHTPAVASVSSFTRTNSNTKPPVAPGIDTRPVRTGVTRITTHPNKSPHLKSRMILNSNWYEPAEPNPATPNLPNEHPPNKHPHKHPPHEHPPNEHPPNENLPNENLPYEHHLPAKTRQSASRAWAKRLLPNQTVQTTHLLKRVFSLREDPPNEDIAYHTPASAGTFYCVISNPTNAQIRPRAKHRTMQPPIPPILDFRNIYEDKTNMAPHTRFGGCVAILGISTAQYPTQQMHRPGPKQNTGLRHPPYPQPLIFCNNETQNKYGTTHPPKQGYHTIDTAHDVPPPLKTGRTPNEAREGTTHPLGQVCGATR</sequence>
<feature type="compositionally biased region" description="Polar residues" evidence="1">
    <location>
        <begin position="69"/>
        <end position="78"/>
    </location>
</feature>
<gene>
    <name evidence="2" type="ORF">BS47DRAFT_1366044</name>
</gene>
<feature type="region of interest" description="Disordered" evidence="1">
    <location>
        <begin position="69"/>
        <end position="166"/>
    </location>
</feature>
<feature type="compositionally biased region" description="Basic and acidic residues" evidence="1">
    <location>
        <begin position="146"/>
        <end position="155"/>
    </location>
</feature>
<organism evidence="2 3">
    <name type="scientific">Hydnum rufescens UP504</name>
    <dbReference type="NCBI Taxonomy" id="1448309"/>
    <lineage>
        <taxon>Eukaryota</taxon>
        <taxon>Fungi</taxon>
        <taxon>Dikarya</taxon>
        <taxon>Basidiomycota</taxon>
        <taxon>Agaricomycotina</taxon>
        <taxon>Agaricomycetes</taxon>
        <taxon>Cantharellales</taxon>
        <taxon>Hydnaceae</taxon>
        <taxon>Hydnum</taxon>
    </lineage>
</organism>
<dbReference type="AlphaFoldDB" id="A0A9P6AMN4"/>
<evidence type="ECO:0000256" key="1">
    <source>
        <dbReference type="SAM" id="MobiDB-lite"/>
    </source>
</evidence>
<keyword evidence="3" id="KW-1185">Reference proteome</keyword>
<dbReference type="EMBL" id="MU129061">
    <property type="protein sequence ID" value="KAF9508352.1"/>
    <property type="molecule type" value="Genomic_DNA"/>
</dbReference>
<dbReference type="Proteomes" id="UP000886523">
    <property type="component" value="Unassembled WGS sequence"/>
</dbReference>
<evidence type="ECO:0000313" key="2">
    <source>
        <dbReference type="EMBL" id="KAF9508352.1"/>
    </source>
</evidence>
<protein>
    <submittedName>
        <fullName evidence="2">Uncharacterized protein</fullName>
    </submittedName>
</protein>
<accession>A0A9P6AMN4</accession>
<reference evidence="2" key="1">
    <citation type="journal article" date="2020" name="Nat. Commun.">
        <title>Large-scale genome sequencing of mycorrhizal fungi provides insights into the early evolution of symbiotic traits.</title>
        <authorList>
            <person name="Miyauchi S."/>
            <person name="Kiss E."/>
            <person name="Kuo A."/>
            <person name="Drula E."/>
            <person name="Kohler A."/>
            <person name="Sanchez-Garcia M."/>
            <person name="Morin E."/>
            <person name="Andreopoulos B."/>
            <person name="Barry K.W."/>
            <person name="Bonito G."/>
            <person name="Buee M."/>
            <person name="Carver A."/>
            <person name="Chen C."/>
            <person name="Cichocki N."/>
            <person name="Clum A."/>
            <person name="Culley D."/>
            <person name="Crous P.W."/>
            <person name="Fauchery L."/>
            <person name="Girlanda M."/>
            <person name="Hayes R.D."/>
            <person name="Keri Z."/>
            <person name="LaButti K."/>
            <person name="Lipzen A."/>
            <person name="Lombard V."/>
            <person name="Magnuson J."/>
            <person name="Maillard F."/>
            <person name="Murat C."/>
            <person name="Nolan M."/>
            <person name="Ohm R.A."/>
            <person name="Pangilinan J."/>
            <person name="Pereira M.F."/>
            <person name="Perotto S."/>
            <person name="Peter M."/>
            <person name="Pfister S."/>
            <person name="Riley R."/>
            <person name="Sitrit Y."/>
            <person name="Stielow J.B."/>
            <person name="Szollosi G."/>
            <person name="Zifcakova L."/>
            <person name="Stursova M."/>
            <person name="Spatafora J.W."/>
            <person name="Tedersoo L."/>
            <person name="Vaario L.M."/>
            <person name="Yamada A."/>
            <person name="Yan M."/>
            <person name="Wang P."/>
            <person name="Xu J."/>
            <person name="Bruns T."/>
            <person name="Baldrian P."/>
            <person name="Vilgalys R."/>
            <person name="Dunand C."/>
            <person name="Henrissat B."/>
            <person name="Grigoriev I.V."/>
            <person name="Hibbett D."/>
            <person name="Nagy L.G."/>
            <person name="Martin F.M."/>
        </authorList>
    </citation>
    <scope>NUCLEOTIDE SEQUENCE</scope>
    <source>
        <strain evidence="2">UP504</strain>
    </source>
</reference>
<evidence type="ECO:0000313" key="3">
    <source>
        <dbReference type="Proteomes" id="UP000886523"/>
    </source>
</evidence>
<name>A0A9P6AMN4_9AGAM</name>
<proteinExistence type="predicted"/>
<feature type="region of interest" description="Disordered" evidence="1">
    <location>
        <begin position="333"/>
        <end position="369"/>
    </location>
</feature>